<feature type="transmembrane region" description="Helical" evidence="7">
    <location>
        <begin position="97"/>
        <end position="117"/>
    </location>
</feature>
<dbReference type="Gene3D" id="1.10.3720.10">
    <property type="entry name" value="MetI-like"/>
    <property type="match status" value="1"/>
</dbReference>
<dbReference type="Proteomes" id="UP000400924">
    <property type="component" value="Unassembled WGS sequence"/>
</dbReference>
<evidence type="ECO:0000256" key="3">
    <source>
        <dbReference type="ARBA" id="ARBA00022475"/>
    </source>
</evidence>
<keyword evidence="2 7" id="KW-0813">Transport</keyword>
<dbReference type="PANTHER" id="PTHR30193">
    <property type="entry name" value="ABC TRANSPORTER PERMEASE PROTEIN"/>
    <property type="match status" value="1"/>
</dbReference>
<dbReference type="InterPro" id="IPR051393">
    <property type="entry name" value="ABC_transporter_permease"/>
</dbReference>
<dbReference type="EMBL" id="VJZC01000005">
    <property type="protein sequence ID" value="MPY55987.1"/>
    <property type="molecule type" value="Genomic_DNA"/>
</dbReference>
<dbReference type="AlphaFoldDB" id="A0A5N8X9D0"/>
<evidence type="ECO:0000256" key="8">
    <source>
        <dbReference type="SAM" id="MobiDB-lite"/>
    </source>
</evidence>
<feature type="transmembrane region" description="Helical" evidence="7">
    <location>
        <begin position="156"/>
        <end position="173"/>
    </location>
</feature>
<keyword evidence="5 7" id="KW-1133">Transmembrane helix</keyword>
<name>A0A5N8X9D0_9ACTN</name>
<feature type="transmembrane region" description="Helical" evidence="7">
    <location>
        <begin position="180"/>
        <end position="202"/>
    </location>
</feature>
<evidence type="ECO:0000256" key="7">
    <source>
        <dbReference type="RuleBase" id="RU363032"/>
    </source>
</evidence>
<feature type="transmembrane region" description="Helical" evidence="7">
    <location>
        <begin position="294"/>
        <end position="316"/>
    </location>
</feature>
<feature type="domain" description="ABC transmembrane type-1" evidence="9">
    <location>
        <begin position="92"/>
        <end position="315"/>
    </location>
</feature>
<dbReference type="CDD" id="cd06261">
    <property type="entry name" value="TM_PBP2"/>
    <property type="match status" value="1"/>
</dbReference>
<dbReference type="InterPro" id="IPR000515">
    <property type="entry name" value="MetI-like"/>
</dbReference>
<keyword evidence="11" id="KW-1185">Reference proteome</keyword>
<evidence type="ECO:0000256" key="5">
    <source>
        <dbReference type="ARBA" id="ARBA00022989"/>
    </source>
</evidence>
<organism evidence="10 11">
    <name type="scientific">Streptomyces spongiae</name>
    <dbReference type="NCBI Taxonomy" id="565072"/>
    <lineage>
        <taxon>Bacteria</taxon>
        <taxon>Bacillati</taxon>
        <taxon>Actinomycetota</taxon>
        <taxon>Actinomycetes</taxon>
        <taxon>Kitasatosporales</taxon>
        <taxon>Streptomycetaceae</taxon>
        <taxon>Streptomyces</taxon>
    </lineage>
</organism>
<keyword evidence="6 7" id="KW-0472">Membrane</keyword>
<keyword evidence="4 7" id="KW-0812">Transmembrane</keyword>
<comment type="similarity">
    <text evidence="7">Belongs to the binding-protein-dependent transport system permease family.</text>
</comment>
<gene>
    <name evidence="10" type="ORF">FNH08_01910</name>
</gene>
<reference evidence="10 11" key="1">
    <citation type="submission" date="2019-07" db="EMBL/GenBank/DDBJ databases">
        <title>New species of Amycolatopsis and Streptomyces.</title>
        <authorList>
            <person name="Duangmal K."/>
            <person name="Teo W.F.A."/>
            <person name="Lipun K."/>
        </authorList>
    </citation>
    <scope>NUCLEOTIDE SEQUENCE [LARGE SCALE GENOMIC DNA]</scope>
    <source>
        <strain evidence="10 11">NBRC 106415</strain>
    </source>
</reference>
<evidence type="ECO:0000259" key="9">
    <source>
        <dbReference type="PROSITE" id="PS50928"/>
    </source>
</evidence>
<sequence>MTLLTRQDPATGHPVARAGRPRGRRWKRYPTWKFYAFVSPWVIGCLALTAVPMGYALLLSFTDFDGLSGNWRWVGLDNYTTAFHDPVVWASLRRTGLYALIAVPLSLAGGLGLALLLNQRLRAMGVFRTIFYLPSVVPVVATALMFKLVFDRDTGLVNGILAWVGIDAVPWLIDPHAFTILIMLSLWGLGGGMVIFLAGLQAIPAELLEAASVDGAGPLRRFWHITLPVLSPMIFFQLVLTLITTLQTLVQPLLLAPAVSGGAGGGATDATHVQQGDFLYMVNVYAQFFSYQKYGYGAALLWILFLVILAVTAVVLRSSTSWVHYEVDQDGSEQ</sequence>
<dbReference type="GO" id="GO:0055085">
    <property type="term" value="P:transmembrane transport"/>
    <property type="evidence" value="ECO:0007669"/>
    <property type="project" value="InterPro"/>
</dbReference>
<dbReference type="Pfam" id="PF00528">
    <property type="entry name" value="BPD_transp_1"/>
    <property type="match status" value="1"/>
</dbReference>
<comment type="subcellular location">
    <subcellularLocation>
        <location evidence="1 7">Cell membrane</location>
        <topology evidence="1 7">Multi-pass membrane protein</topology>
    </subcellularLocation>
</comment>
<evidence type="ECO:0000256" key="6">
    <source>
        <dbReference type="ARBA" id="ARBA00023136"/>
    </source>
</evidence>
<feature type="transmembrane region" description="Helical" evidence="7">
    <location>
        <begin position="129"/>
        <end position="150"/>
    </location>
</feature>
<evidence type="ECO:0000256" key="1">
    <source>
        <dbReference type="ARBA" id="ARBA00004651"/>
    </source>
</evidence>
<evidence type="ECO:0000256" key="2">
    <source>
        <dbReference type="ARBA" id="ARBA00022448"/>
    </source>
</evidence>
<evidence type="ECO:0000313" key="11">
    <source>
        <dbReference type="Proteomes" id="UP000400924"/>
    </source>
</evidence>
<protein>
    <submittedName>
        <fullName evidence="10">Sugar ABC transporter permease</fullName>
    </submittedName>
</protein>
<dbReference type="InterPro" id="IPR035906">
    <property type="entry name" value="MetI-like_sf"/>
</dbReference>
<dbReference type="PANTHER" id="PTHR30193:SF1">
    <property type="entry name" value="ABC TRANSPORTER PERMEASE PROTEIN YESP-RELATED"/>
    <property type="match status" value="1"/>
</dbReference>
<comment type="caution">
    <text evidence="10">The sequence shown here is derived from an EMBL/GenBank/DDBJ whole genome shotgun (WGS) entry which is preliminary data.</text>
</comment>
<keyword evidence="3" id="KW-1003">Cell membrane</keyword>
<accession>A0A5N8X9D0</accession>
<dbReference type="PROSITE" id="PS50928">
    <property type="entry name" value="ABC_TM1"/>
    <property type="match status" value="1"/>
</dbReference>
<dbReference type="OrthoDB" id="9805974at2"/>
<dbReference type="SUPFAM" id="SSF161098">
    <property type="entry name" value="MetI-like"/>
    <property type="match status" value="1"/>
</dbReference>
<dbReference type="RefSeq" id="WP_152769459.1">
    <property type="nucleotide sequence ID" value="NZ_VJZC01000005.1"/>
</dbReference>
<feature type="transmembrane region" description="Helical" evidence="7">
    <location>
        <begin position="34"/>
        <end position="58"/>
    </location>
</feature>
<proteinExistence type="inferred from homology"/>
<feature type="region of interest" description="Disordered" evidence="8">
    <location>
        <begin position="1"/>
        <end position="20"/>
    </location>
</feature>
<feature type="transmembrane region" description="Helical" evidence="7">
    <location>
        <begin position="222"/>
        <end position="243"/>
    </location>
</feature>
<evidence type="ECO:0000256" key="4">
    <source>
        <dbReference type="ARBA" id="ARBA00022692"/>
    </source>
</evidence>
<dbReference type="GO" id="GO:0005886">
    <property type="term" value="C:plasma membrane"/>
    <property type="evidence" value="ECO:0007669"/>
    <property type="project" value="UniProtKB-SubCell"/>
</dbReference>
<evidence type="ECO:0000313" key="10">
    <source>
        <dbReference type="EMBL" id="MPY55987.1"/>
    </source>
</evidence>